<dbReference type="OrthoDB" id="9810086at2"/>
<keyword evidence="4 7" id="KW-0812">Transmembrane</keyword>
<keyword evidence="6 7" id="KW-0472">Membrane</keyword>
<keyword evidence="2 7" id="KW-0813">Transport</keyword>
<protein>
    <submittedName>
        <fullName evidence="9">Sugar ABC transporter permease</fullName>
    </submittedName>
</protein>
<name>A0A3D8PVB0_9BACI</name>
<dbReference type="PANTHER" id="PTHR43744">
    <property type="entry name" value="ABC TRANSPORTER PERMEASE PROTEIN MG189-RELATED-RELATED"/>
    <property type="match status" value="1"/>
</dbReference>
<feature type="transmembrane region" description="Helical" evidence="7">
    <location>
        <begin position="200"/>
        <end position="222"/>
    </location>
</feature>
<proteinExistence type="inferred from homology"/>
<comment type="caution">
    <text evidence="9">The sequence shown here is derived from an EMBL/GenBank/DDBJ whole genome shotgun (WGS) entry which is preliminary data.</text>
</comment>
<dbReference type="Pfam" id="PF00528">
    <property type="entry name" value="BPD_transp_1"/>
    <property type="match status" value="1"/>
</dbReference>
<evidence type="ECO:0000256" key="4">
    <source>
        <dbReference type="ARBA" id="ARBA00022692"/>
    </source>
</evidence>
<evidence type="ECO:0000259" key="8">
    <source>
        <dbReference type="PROSITE" id="PS50928"/>
    </source>
</evidence>
<dbReference type="CDD" id="cd06261">
    <property type="entry name" value="TM_PBP2"/>
    <property type="match status" value="1"/>
</dbReference>
<evidence type="ECO:0000256" key="5">
    <source>
        <dbReference type="ARBA" id="ARBA00022989"/>
    </source>
</evidence>
<dbReference type="InterPro" id="IPR000515">
    <property type="entry name" value="MetI-like"/>
</dbReference>
<keyword evidence="10" id="KW-1185">Reference proteome</keyword>
<evidence type="ECO:0000256" key="2">
    <source>
        <dbReference type="ARBA" id="ARBA00022448"/>
    </source>
</evidence>
<dbReference type="GO" id="GO:0055085">
    <property type="term" value="P:transmembrane transport"/>
    <property type="evidence" value="ECO:0007669"/>
    <property type="project" value="InterPro"/>
</dbReference>
<feature type="transmembrane region" description="Helical" evidence="7">
    <location>
        <begin position="31"/>
        <end position="53"/>
    </location>
</feature>
<dbReference type="EMBL" id="PIOD01000008">
    <property type="protein sequence ID" value="RDW18835.1"/>
    <property type="molecule type" value="Genomic_DNA"/>
</dbReference>
<gene>
    <name evidence="9" type="ORF">CWR45_08390</name>
</gene>
<feature type="transmembrane region" description="Helical" evidence="7">
    <location>
        <begin position="161"/>
        <end position="179"/>
    </location>
</feature>
<evidence type="ECO:0000256" key="3">
    <source>
        <dbReference type="ARBA" id="ARBA00022475"/>
    </source>
</evidence>
<comment type="similarity">
    <text evidence="7">Belongs to the binding-protein-dependent transport system permease family.</text>
</comment>
<dbReference type="PROSITE" id="PS50928">
    <property type="entry name" value="ABC_TM1"/>
    <property type="match status" value="1"/>
</dbReference>
<evidence type="ECO:0000256" key="1">
    <source>
        <dbReference type="ARBA" id="ARBA00004651"/>
    </source>
</evidence>
<dbReference type="InterPro" id="IPR035906">
    <property type="entry name" value="MetI-like_sf"/>
</dbReference>
<dbReference type="SUPFAM" id="SSF161098">
    <property type="entry name" value="MetI-like"/>
    <property type="match status" value="1"/>
</dbReference>
<reference evidence="10" key="1">
    <citation type="submission" date="2017-11" db="EMBL/GenBank/DDBJ databases">
        <authorList>
            <person name="Zhu W."/>
        </authorList>
    </citation>
    <scope>NUCLEOTIDE SEQUENCE [LARGE SCALE GENOMIC DNA]</scope>
    <source>
        <strain evidence="10">CAU 1051</strain>
    </source>
</reference>
<evidence type="ECO:0000256" key="6">
    <source>
        <dbReference type="ARBA" id="ARBA00023136"/>
    </source>
</evidence>
<feature type="transmembrane region" description="Helical" evidence="7">
    <location>
        <begin position="127"/>
        <end position="149"/>
    </location>
</feature>
<keyword evidence="3" id="KW-1003">Cell membrane</keyword>
<organism evidence="9 10">
    <name type="scientific">Oceanobacillus chungangensis</name>
    <dbReference type="NCBI Taxonomy" id="1229152"/>
    <lineage>
        <taxon>Bacteria</taxon>
        <taxon>Bacillati</taxon>
        <taxon>Bacillota</taxon>
        <taxon>Bacilli</taxon>
        <taxon>Bacillales</taxon>
        <taxon>Bacillaceae</taxon>
        <taxon>Oceanobacillus</taxon>
    </lineage>
</organism>
<dbReference type="AlphaFoldDB" id="A0A3D8PVB0"/>
<dbReference type="GO" id="GO:0005886">
    <property type="term" value="C:plasma membrane"/>
    <property type="evidence" value="ECO:0007669"/>
    <property type="project" value="UniProtKB-SubCell"/>
</dbReference>
<accession>A0A3D8PVB0</accession>
<dbReference type="Proteomes" id="UP000256520">
    <property type="component" value="Unassembled WGS sequence"/>
</dbReference>
<feature type="transmembrane region" description="Helical" evidence="7">
    <location>
        <begin position="96"/>
        <end position="115"/>
    </location>
</feature>
<dbReference type="PANTHER" id="PTHR43744:SF9">
    <property type="entry name" value="POLYGALACTURONAN_RHAMNOGALACTURONAN TRANSPORT SYSTEM PERMEASE PROTEIN YTCP"/>
    <property type="match status" value="1"/>
</dbReference>
<dbReference type="Gene3D" id="1.10.3720.10">
    <property type="entry name" value="MetI-like"/>
    <property type="match status" value="1"/>
</dbReference>
<evidence type="ECO:0000313" key="10">
    <source>
        <dbReference type="Proteomes" id="UP000256520"/>
    </source>
</evidence>
<comment type="subcellular location">
    <subcellularLocation>
        <location evidence="1 7">Cell membrane</location>
        <topology evidence="1 7">Multi-pass membrane protein</topology>
    </subcellularLocation>
</comment>
<keyword evidence="5 7" id="KW-1133">Transmembrane helix</keyword>
<evidence type="ECO:0000256" key="7">
    <source>
        <dbReference type="RuleBase" id="RU363032"/>
    </source>
</evidence>
<sequence>MEKHSIRKERKSMKFKNDLVNNSKTDRMLLLLNKFILILLVLIVTVPLLYVLFGSFLHPNILLTKGISFNPDDWTLDGYRRIFQDGSIMRGFLNSIIYAGGFTIVSVLFSILAGYALSVENLAGKKLFMIFFIVTMFFNGGMIPTYLLIKELGMINTPWAIILPGAVSVWNIILSRTYFKGLPNELKEAARIDGASDFKIFLKIILPLSKPIIFVLALYAFIGQWNSYFNAMIYLEDQSLYPLQLVLRDILIQNEVQPGMIADQLARAEIQRIAEMIKYSSIVISSLPLLIMYPFFQKYFEKGVMVGSLK</sequence>
<evidence type="ECO:0000313" key="9">
    <source>
        <dbReference type="EMBL" id="RDW18835.1"/>
    </source>
</evidence>
<feature type="domain" description="ABC transmembrane type-1" evidence="8">
    <location>
        <begin position="92"/>
        <end position="295"/>
    </location>
</feature>